<comment type="caution">
    <text evidence="1">The sequence shown here is derived from an EMBL/GenBank/DDBJ whole genome shotgun (WGS) entry which is preliminary data.</text>
</comment>
<dbReference type="EMBL" id="BAAAEW010000047">
    <property type="protein sequence ID" value="GAA0768800.1"/>
    <property type="molecule type" value="Genomic_DNA"/>
</dbReference>
<dbReference type="Proteomes" id="UP001500279">
    <property type="component" value="Unassembled WGS sequence"/>
</dbReference>
<protein>
    <recommendedName>
        <fullName evidence="3">PIN domain-containing protein</fullName>
    </recommendedName>
</protein>
<dbReference type="SUPFAM" id="SSF88723">
    <property type="entry name" value="PIN domain-like"/>
    <property type="match status" value="1"/>
</dbReference>
<sequence length="160" mass="18270">MNSVLLDTSFLITFANPQRPHHEVAMRYFRECVQRQVPMYLSSIVISEFQVKQAINDLPLRNFVVLPFNVDHAMRCGILVRQFQRDAEDDRVRVKDDFKLIAQCDCEGITHLLSEDAGTLVKYVARSQVPGAPSTRTVLLKDGFDTAWFENGQRPLLGES</sequence>
<dbReference type="InterPro" id="IPR029060">
    <property type="entry name" value="PIN-like_dom_sf"/>
</dbReference>
<gene>
    <name evidence="1" type="ORF">GCM10009107_58960</name>
</gene>
<evidence type="ECO:0008006" key="3">
    <source>
        <dbReference type="Google" id="ProtNLM"/>
    </source>
</evidence>
<reference evidence="1 2" key="1">
    <citation type="journal article" date="2019" name="Int. J. Syst. Evol. Microbiol.">
        <title>The Global Catalogue of Microorganisms (GCM) 10K type strain sequencing project: providing services to taxonomists for standard genome sequencing and annotation.</title>
        <authorList>
            <consortium name="The Broad Institute Genomics Platform"/>
            <consortium name="The Broad Institute Genome Sequencing Center for Infectious Disease"/>
            <person name="Wu L."/>
            <person name="Ma J."/>
        </authorList>
    </citation>
    <scope>NUCLEOTIDE SEQUENCE [LARGE SCALE GENOMIC DNA]</scope>
    <source>
        <strain evidence="1 2">JCM 15503</strain>
    </source>
</reference>
<organism evidence="1 2">
    <name type="scientific">Ideonella azotifigens</name>
    <dbReference type="NCBI Taxonomy" id="513160"/>
    <lineage>
        <taxon>Bacteria</taxon>
        <taxon>Pseudomonadati</taxon>
        <taxon>Pseudomonadota</taxon>
        <taxon>Betaproteobacteria</taxon>
        <taxon>Burkholderiales</taxon>
        <taxon>Sphaerotilaceae</taxon>
        <taxon>Ideonella</taxon>
    </lineage>
</organism>
<accession>A0ABN1KK17</accession>
<keyword evidence="2" id="KW-1185">Reference proteome</keyword>
<evidence type="ECO:0000313" key="2">
    <source>
        <dbReference type="Proteomes" id="UP001500279"/>
    </source>
</evidence>
<dbReference type="Gene3D" id="3.40.50.1010">
    <property type="entry name" value="5'-nuclease"/>
    <property type="match status" value="1"/>
</dbReference>
<evidence type="ECO:0000313" key="1">
    <source>
        <dbReference type="EMBL" id="GAA0768800.1"/>
    </source>
</evidence>
<name>A0ABN1KK17_9BURK</name>
<proteinExistence type="predicted"/>